<keyword evidence="13" id="KW-1185">Reference proteome</keyword>
<evidence type="ECO:0000256" key="5">
    <source>
        <dbReference type="ARBA" id="ARBA00012388"/>
    </source>
</evidence>
<dbReference type="GO" id="GO:0010605">
    <property type="term" value="P:negative regulation of macromolecule metabolic process"/>
    <property type="evidence" value="ECO:0007669"/>
    <property type="project" value="UniProtKB-ARBA"/>
</dbReference>
<keyword evidence="7" id="KW-0808">Transferase</keyword>
<evidence type="ECO:0000259" key="11">
    <source>
        <dbReference type="Pfam" id="PF22600"/>
    </source>
</evidence>
<dbReference type="GO" id="GO:1990817">
    <property type="term" value="F:poly(A) RNA polymerase activity"/>
    <property type="evidence" value="ECO:0007669"/>
    <property type="project" value="UniProtKB-EC"/>
</dbReference>
<dbReference type="OrthoDB" id="2274644at2759"/>
<dbReference type="GO" id="GO:0046872">
    <property type="term" value="F:metal ion binding"/>
    <property type="evidence" value="ECO:0007669"/>
    <property type="project" value="UniProtKB-KW"/>
</dbReference>
<comment type="subcellular location">
    <subcellularLocation>
        <location evidence="3">Cytoplasm</location>
    </subcellularLocation>
</comment>
<dbReference type="SUPFAM" id="SSF81631">
    <property type="entry name" value="PAP/OAS1 substrate-binding domain"/>
    <property type="match status" value="1"/>
</dbReference>
<sequence length="553" mass="62668">MVKRFHPPAKIDKLRRRLDEEDKRLSREWSILNALYAGLDQTSGDSGSPVIRHVLEIIEDLDSRSWPPGWSTKPLTAWLQKPYLRDWLIVRTQAPYPPGVRQGRRPPLPPMHWSVQFTGVPLDQEKFRKAASHPNDVLDRLKATRAMEPMVAGRPYAIPRPIDPSSISPGIHHQIKAQVVRFIQETSMTPEEEQARANFLQDMQGILSGGAGITQTTIVAFGSSANGISSKTSDMDLCVQMDYLTHMDMEVLEGRRSAESVKQFRGHLVTEAARLLRSRKFLKIVPIRHSTVPIVKFVHPTYNLEGDICFGASISLVNTELFATYTQTNPHVRPLLMVVKKWAKARGISDAPLDTLNSYTYCLMMFYYLQIHGVIPPLQQLCCSKFLRLPITPASPPMVGKCLACGQLLPSDPQYGYEAHFLRGWHGRPRKASLATLLLGFFHFYAFEFDYTRNVVSPRLGQPLSRVDKGWTRKTQAGRSMLCVEDPFILEKNTARTASAVSIHGIRWEFERAWRCLTEGQGLPDLLLPWRQQSPLATLLQGMVRPFDDLPRV</sequence>
<keyword evidence="6" id="KW-0963">Cytoplasm</keyword>
<dbReference type="Proteomes" id="UP000267251">
    <property type="component" value="Unassembled WGS sequence"/>
</dbReference>
<dbReference type="CDD" id="cd05402">
    <property type="entry name" value="NT_PAP_TUTase"/>
    <property type="match status" value="1"/>
</dbReference>
<gene>
    <name evidence="12" type="ORF">BJ684DRAFT_19602</name>
</gene>
<evidence type="ECO:0000256" key="4">
    <source>
        <dbReference type="ARBA" id="ARBA00008593"/>
    </source>
</evidence>
<dbReference type="PANTHER" id="PTHR12271">
    <property type="entry name" value="POLY A POLYMERASE CID PAP -RELATED"/>
    <property type="match status" value="1"/>
</dbReference>
<comment type="similarity">
    <text evidence="4">Belongs to the DNA polymerase type-B-like family.</text>
</comment>
<dbReference type="Gene3D" id="1.10.1410.10">
    <property type="match status" value="1"/>
</dbReference>
<evidence type="ECO:0000313" key="13">
    <source>
        <dbReference type="Proteomes" id="UP000267251"/>
    </source>
</evidence>
<dbReference type="Pfam" id="PF03828">
    <property type="entry name" value="PAP_assoc"/>
    <property type="match status" value="1"/>
</dbReference>
<dbReference type="EMBL" id="KZ987914">
    <property type="protein sequence ID" value="RKP13950.1"/>
    <property type="molecule type" value="Genomic_DNA"/>
</dbReference>
<feature type="domain" description="Poly(A) RNA polymerase mitochondrial-like central palm" evidence="11">
    <location>
        <begin position="176"/>
        <end position="327"/>
    </location>
</feature>
<evidence type="ECO:0000256" key="9">
    <source>
        <dbReference type="ARBA" id="ARBA00022842"/>
    </source>
</evidence>
<proteinExistence type="inferred from homology"/>
<accession>A0A4P9Y7P4</accession>
<evidence type="ECO:0000259" key="10">
    <source>
        <dbReference type="Pfam" id="PF03828"/>
    </source>
</evidence>
<comment type="cofactor">
    <cofactor evidence="1">
        <name>Mn(2+)</name>
        <dbReference type="ChEBI" id="CHEBI:29035"/>
    </cofactor>
</comment>
<dbReference type="SUPFAM" id="SSF81301">
    <property type="entry name" value="Nucleotidyltransferase"/>
    <property type="match status" value="1"/>
</dbReference>
<dbReference type="InterPro" id="IPR054708">
    <property type="entry name" value="MTPAP-like_central"/>
</dbReference>
<dbReference type="AlphaFoldDB" id="A0A4P9Y7P4"/>
<keyword evidence="8" id="KW-0479">Metal-binding</keyword>
<name>A0A4P9Y7P4_9FUNG</name>
<keyword evidence="9" id="KW-0460">Magnesium</keyword>
<reference evidence="13" key="1">
    <citation type="journal article" date="2018" name="Nat. Microbiol.">
        <title>Leveraging single-cell genomics to expand the fungal tree of life.</title>
        <authorList>
            <person name="Ahrendt S.R."/>
            <person name="Quandt C.A."/>
            <person name="Ciobanu D."/>
            <person name="Clum A."/>
            <person name="Salamov A."/>
            <person name="Andreopoulos B."/>
            <person name="Cheng J.F."/>
            <person name="Woyke T."/>
            <person name="Pelin A."/>
            <person name="Henrissat B."/>
            <person name="Reynolds N.K."/>
            <person name="Benny G.L."/>
            <person name="Smith M.E."/>
            <person name="James T.Y."/>
            <person name="Grigoriev I.V."/>
        </authorList>
    </citation>
    <scope>NUCLEOTIDE SEQUENCE [LARGE SCALE GENOMIC DNA]</scope>
</reference>
<dbReference type="GO" id="GO:0031123">
    <property type="term" value="P:RNA 3'-end processing"/>
    <property type="evidence" value="ECO:0007669"/>
    <property type="project" value="TreeGrafter"/>
</dbReference>
<dbReference type="Gene3D" id="3.30.460.10">
    <property type="entry name" value="Beta Polymerase, domain 2"/>
    <property type="match status" value="1"/>
</dbReference>
<evidence type="ECO:0000256" key="2">
    <source>
        <dbReference type="ARBA" id="ARBA00001946"/>
    </source>
</evidence>
<protein>
    <recommendedName>
        <fullName evidence="5">polynucleotide adenylyltransferase</fullName>
        <ecNumber evidence="5">2.7.7.19</ecNumber>
    </recommendedName>
</protein>
<dbReference type="PANTHER" id="PTHR12271:SF40">
    <property type="entry name" value="POLY(A) RNA POLYMERASE GLD2"/>
    <property type="match status" value="1"/>
</dbReference>
<evidence type="ECO:0000256" key="8">
    <source>
        <dbReference type="ARBA" id="ARBA00022723"/>
    </source>
</evidence>
<dbReference type="Pfam" id="PF22600">
    <property type="entry name" value="MTPAP-like_central"/>
    <property type="match status" value="1"/>
</dbReference>
<dbReference type="InterPro" id="IPR002058">
    <property type="entry name" value="PAP_assoc"/>
</dbReference>
<dbReference type="GO" id="GO:0005737">
    <property type="term" value="C:cytoplasm"/>
    <property type="evidence" value="ECO:0007669"/>
    <property type="project" value="UniProtKB-SubCell"/>
</dbReference>
<evidence type="ECO:0000256" key="6">
    <source>
        <dbReference type="ARBA" id="ARBA00022490"/>
    </source>
</evidence>
<comment type="cofactor">
    <cofactor evidence="2">
        <name>Mg(2+)</name>
        <dbReference type="ChEBI" id="CHEBI:18420"/>
    </cofactor>
</comment>
<organism evidence="12 13">
    <name type="scientific">Piptocephalis cylindrospora</name>
    <dbReference type="NCBI Taxonomy" id="1907219"/>
    <lineage>
        <taxon>Eukaryota</taxon>
        <taxon>Fungi</taxon>
        <taxon>Fungi incertae sedis</taxon>
        <taxon>Zoopagomycota</taxon>
        <taxon>Zoopagomycotina</taxon>
        <taxon>Zoopagomycetes</taxon>
        <taxon>Zoopagales</taxon>
        <taxon>Piptocephalidaceae</taxon>
        <taxon>Piptocephalis</taxon>
    </lineage>
</organism>
<evidence type="ECO:0000256" key="3">
    <source>
        <dbReference type="ARBA" id="ARBA00004496"/>
    </source>
</evidence>
<evidence type="ECO:0000313" key="12">
    <source>
        <dbReference type="EMBL" id="RKP13950.1"/>
    </source>
</evidence>
<dbReference type="EC" id="2.7.7.19" evidence="5"/>
<dbReference type="InterPro" id="IPR043519">
    <property type="entry name" value="NT_sf"/>
</dbReference>
<feature type="domain" description="PAP-associated" evidence="10">
    <location>
        <begin position="433"/>
        <end position="490"/>
    </location>
</feature>
<evidence type="ECO:0000256" key="1">
    <source>
        <dbReference type="ARBA" id="ARBA00001936"/>
    </source>
</evidence>
<evidence type="ECO:0000256" key="7">
    <source>
        <dbReference type="ARBA" id="ARBA00022679"/>
    </source>
</evidence>